<keyword evidence="2" id="KW-1185">Reference proteome</keyword>
<reference evidence="1" key="1">
    <citation type="submission" date="2021-03" db="EMBL/GenBank/DDBJ databases">
        <title>Draft genome sequence of rust myrtle Austropuccinia psidii MF-1, a brazilian biotype.</title>
        <authorList>
            <person name="Quecine M.C."/>
            <person name="Pachon D.M.R."/>
            <person name="Bonatelli M.L."/>
            <person name="Correr F.H."/>
            <person name="Franceschini L.M."/>
            <person name="Leite T.F."/>
            <person name="Margarido G.R.A."/>
            <person name="Almeida C.A."/>
            <person name="Ferrarezi J.A."/>
            <person name="Labate C.A."/>
        </authorList>
    </citation>
    <scope>NUCLEOTIDE SEQUENCE</scope>
    <source>
        <strain evidence="1">MF-1</strain>
    </source>
</reference>
<comment type="caution">
    <text evidence="1">The sequence shown here is derived from an EMBL/GenBank/DDBJ whole genome shotgun (WGS) entry which is preliminary data.</text>
</comment>
<proteinExistence type="predicted"/>
<evidence type="ECO:0000313" key="2">
    <source>
        <dbReference type="Proteomes" id="UP000765509"/>
    </source>
</evidence>
<organism evidence="1 2">
    <name type="scientific">Austropuccinia psidii MF-1</name>
    <dbReference type="NCBI Taxonomy" id="1389203"/>
    <lineage>
        <taxon>Eukaryota</taxon>
        <taxon>Fungi</taxon>
        <taxon>Dikarya</taxon>
        <taxon>Basidiomycota</taxon>
        <taxon>Pucciniomycotina</taxon>
        <taxon>Pucciniomycetes</taxon>
        <taxon>Pucciniales</taxon>
        <taxon>Sphaerophragmiaceae</taxon>
        <taxon>Austropuccinia</taxon>
    </lineage>
</organism>
<gene>
    <name evidence="1" type="ORF">O181_010333</name>
</gene>
<protein>
    <submittedName>
        <fullName evidence="1">Uncharacterized protein</fullName>
    </submittedName>
</protein>
<evidence type="ECO:0000313" key="1">
    <source>
        <dbReference type="EMBL" id="MBW0470618.1"/>
    </source>
</evidence>
<accession>A0A9Q3GK94</accession>
<dbReference type="Proteomes" id="UP000765509">
    <property type="component" value="Unassembled WGS sequence"/>
</dbReference>
<dbReference type="EMBL" id="AVOT02002503">
    <property type="protein sequence ID" value="MBW0470618.1"/>
    <property type="molecule type" value="Genomic_DNA"/>
</dbReference>
<sequence length="92" mass="10675">MFMHCGPGGAWIENCQSKPTQTLFVEGVFMNDKHDPSSSQKLNLGLMFFTWYPNILFMMESYRKQDFKLQMPNKSDCHSHSKCKLFTTTTPT</sequence>
<name>A0A9Q3GK94_9BASI</name>
<dbReference type="AlphaFoldDB" id="A0A9Q3GK94"/>